<keyword evidence="5" id="KW-0479">Metal-binding</keyword>
<comment type="cofactor">
    <cofactor evidence="1">
        <name>Cu cation</name>
        <dbReference type="ChEBI" id="CHEBI:23378"/>
    </cofactor>
</comment>
<dbReference type="SUPFAM" id="SSF49329">
    <property type="entry name" value="Cu,Zn superoxide dismutase-like"/>
    <property type="match status" value="1"/>
</dbReference>
<dbReference type="STRING" id="137246.A0A401RVA5"/>
<evidence type="ECO:0000256" key="2">
    <source>
        <dbReference type="ARBA" id="ARBA00001947"/>
    </source>
</evidence>
<keyword evidence="8" id="KW-0560">Oxidoreductase</keyword>
<name>A0A401RVA5_CHIPU</name>
<dbReference type="InterPro" id="IPR036423">
    <property type="entry name" value="SOD-like_Cu/Zn_dom_sf"/>
</dbReference>
<dbReference type="GO" id="GO:0004784">
    <property type="term" value="F:superoxide dismutase activity"/>
    <property type="evidence" value="ECO:0007669"/>
    <property type="project" value="UniProtKB-EC"/>
</dbReference>
<evidence type="ECO:0000256" key="8">
    <source>
        <dbReference type="ARBA" id="ARBA00023002"/>
    </source>
</evidence>
<evidence type="ECO:0000256" key="3">
    <source>
        <dbReference type="ARBA" id="ARBA00010457"/>
    </source>
</evidence>
<keyword evidence="14" id="KW-1185">Reference proteome</keyword>
<dbReference type="Gene3D" id="2.60.40.200">
    <property type="entry name" value="Superoxide dismutase, copper/zinc binding domain"/>
    <property type="match status" value="1"/>
</dbReference>
<keyword evidence="7" id="KW-0049">Antioxidant</keyword>
<comment type="caution">
    <text evidence="13">The sequence shown here is derived from an EMBL/GenBank/DDBJ whole genome shotgun (WGS) entry which is preliminary data.</text>
</comment>
<organism evidence="13 14">
    <name type="scientific">Chiloscyllium punctatum</name>
    <name type="common">Brownbanded bambooshark</name>
    <name type="synonym">Hemiscyllium punctatum</name>
    <dbReference type="NCBI Taxonomy" id="137246"/>
    <lineage>
        <taxon>Eukaryota</taxon>
        <taxon>Metazoa</taxon>
        <taxon>Chordata</taxon>
        <taxon>Craniata</taxon>
        <taxon>Vertebrata</taxon>
        <taxon>Chondrichthyes</taxon>
        <taxon>Elasmobranchii</taxon>
        <taxon>Galeomorphii</taxon>
        <taxon>Galeoidea</taxon>
        <taxon>Orectolobiformes</taxon>
        <taxon>Hemiscylliidae</taxon>
        <taxon>Chiloscyllium</taxon>
    </lineage>
</organism>
<sequence length="166" mass="18000">MANAICILTGHFNTFGVVFFKTDVTDCVIVKGEFTGLPPGKHGLHIHCFGDLTNDWISAGPHYNPDNEIHGAPEENNRHAGDLGNVEVNEDGLAKLEMEVQHFHLTGINSILGRSLVIHQNEDDLGKGDNEESLTTGNSGEGLAWGVIGICQSDILEEVLEEKSNQ</sequence>
<dbReference type="CDD" id="cd00305">
    <property type="entry name" value="Cu-Zn_Superoxide_Dismutase"/>
    <property type="match status" value="1"/>
</dbReference>
<reference evidence="13 14" key="1">
    <citation type="journal article" date="2018" name="Nat. Ecol. Evol.">
        <title>Shark genomes provide insights into elasmobranch evolution and the origin of vertebrates.</title>
        <authorList>
            <person name="Hara Y"/>
            <person name="Yamaguchi K"/>
            <person name="Onimaru K"/>
            <person name="Kadota M"/>
            <person name="Koyanagi M"/>
            <person name="Keeley SD"/>
            <person name="Tatsumi K"/>
            <person name="Tanaka K"/>
            <person name="Motone F"/>
            <person name="Kageyama Y"/>
            <person name="Nozu R"/>
            <person name="Adachi N"/>
            <person name="Nishimura O"/>
            <person name="Nakagawa R"/>
            <person name="Tanegashima C"/>
            <person name="Kiyatake I"/>
            <person name="Matsumoto R"/>
            <person name="Murakumo K"/>
            <person name="Nishida K"/>
            <person name="Terakita A"/>
            <person name="Kuratani S"/>
            <person name="Sato K"/>
            <person name="Hyodo S Kuraku.S."/>
        </authorList>
    </citation>
    <scope>NUCLEOTIDE SEQUENCE [LARGE SCALE GENOMIC DNA]</scope>
</reference>
<evidence type="ECO:0000256" key="11">
    <source>
        <dbReference type="ARBA" id="ARBA00049204"/>
    </source>
</evidence>
<dbReference type="Proteomes" id="UP000287033">
    <property type="component" value="Unassembled WGS sequence"/>
</dbReference>
<dbReference type="GO" id="GO:0005507">
    <property type="term" value="F:copper ion binding"/>
    <property type="evidence" value="ECO:0007669"/>
    <property type="project" value="InterPro"/>
</dbReference>
<dbReference type="InterPro" id="IPR024134">
    <property type="entry name" value="SOD_Cu/Zn_/chaperone"/>
</dbReference>
<dbReference type="InterPro" id="IPR001424">
    <property type="entry name" value="SOD_Cu_Zn_dom"/>
</dbReference>
<evidence type="ECO:0000256" key="5">
    <source>
        <dbReference type="ARBA" id="ARBA00022723"/>
    </source>
</evidence>
<comment type="cofactor">
    <cofactor evidence="2">
        <name>Zn(2+)</name>
        <dbReference type="ChEBI" id="CHEBI:29105"/>
    </cofactor>
</comment>
<proteinExistence type="inferred from homology"/>
<dbReference type="AlphaFoldDB" id="A0A401RVA5"/>
<dbReference type="FunFam" id="2.60.40.200:FF:000003">
    <property type="entry name" value="Superoxide dismutase [Cu-Zn], chloroplastic"/>
    <property type="match status" value="1"/>
</dbReference>
<dbReference type="OrthoDB" id="666972at2759"/>
<comment type="catalytic activity">
    <reaction evidence="11">
        <text>2 superoxide + 2 H(+) = H2O2 + O2</text>
        <dbReference type="Rhea" id="RHEA:20696"/>
        <dbReference type="ChEBI" id="CHEBI:15378"/>
        <dbReference type="ChEBI" id="CHEBI:15379"/>
        <dbReference type="ChEBI" id="CHEBI:16240"/>
        <dbReference type="ChEBI" id="CHEBI:18421"/>
        <dbReference type="EC" id="1.15.1.1"/>
    </reaction>
</comment>
<keyword evidence="9" id="KW-0186">Copper</keyword>
<evidence type="ECO:0000313" key="13">
    <source>
        <dbReference type="EMBL" id="GCC22085.1"/>
    </source>
</evidence>
<feature type="domain" description="Superoxide dismutase copper/zinc binding" evidence="12">
    <location>
        <begin position="16"/>
        <end position="148"/>
    </location>
</feature>
<dbReference type="EMBL" id="BEZZ01000006">
    <property type="protein sequence ID" value="GCC22085.1"/>
    <property type="molecule type" value="Genomic_DNA"/>
</dbReference>
<evidence type="ECO:0000256" key="4">
    <source>
        <dbReference type="ARBA" id="ARBA00012682"/>
    </source>
</evidence>
<evidence type="ECO:0000256" key="9">
    <source>
        <dbReference type="ARBA" id="ARBA00023008"/>
    </source>
</evidence>
<dbReference type="Pfam" id="PF00080">
    <property type="entry name" value="Sod_Cu"/>
    <property type="match status" value="1"/>
</dbReference>
<evidence type="ECO:0000313" key="14">
    <source>
        <dbReference type="Proteomes" id="UP000287033"/>
    </source>
</evidence>
<comment type="similarity">
    <text evidence="3">Belongs to the Cu-Zn superoxide dismutase family.</text>
</comment>
<keyword evidence="6" id="KW-0862">Zinc</keyword>
<evidence type="ECO:0000256" key="10">
    <source>
        <dbReference type="ARBA" id="ARBA00023157"/>
    </source>
</evidence>
<evidence type="ECO:0000256" key="1">
    <source>
        <dbReference type="ARBA" id="ARBA00001935"/>
    </source>
</evidence>
<evidence type="ECO:0000256" key="6">
    <source>
        <dbReference type="ARBA" id="ARBA00022833"/>
    </source>
</evidence>
<protein>
    <recommendedName>
        <fullName evidence="4">superoxide dismutase</fullName>
        <ecNumber evidence="4">1.15.1.1</ecNumber>
    </recommendedName>
</protein>
<dbReference type="PANTHER" id="PTHR10003">
    <property type="entry name" value="SUPEROXIDE DISMUTASE CU-ZN -RELATED"/>
    <property type="match status" value="1"/>
</dbReference>
<dbReference type="EC" id="1.15.1.1" evidence="4"/>
<keyword evidence="10" id="KW-1015">Disulfide bond</keyword>
<dbReference type="PRINTS" id="PR00068">
    <property type="entry name" value="CUZNDISMTASE"/>
</dbReference>
<dbReference type="OMA" id="QHFHLTG"/>
<accession>A0A401RVA5</accession>
<evidence type="ECO:0000259" key="12">
    <source>
        <dbReference type="Pfam" id="PF00080"/>
    </source>
</evidence>
<evidence type="ECO:0000256" key="7">
    <source>
        <dbReference type="ARBA" id="ARBA00022862"/>
    </source>
</evidence>
<gene>
    <name evidence="13" type="ORF">chiPu_0000470</name>
</gene>